<dbReference type="InterPro" id="IPR011852">
    <property type="entry name" value="TRAP_TAXI"/>
</dbReference>
<dbReference type="SUPFAM" id="SSF53850">
    <property type="entry name" value="Periplasmic binding protein-like II"/>
    <property type="match status" value="1"/>
</dbReference>
<protein>
    <submittedName>
        <fullName evidence="1">TAXI family TRAP transporter solute-binding subunit</fullName>
    </submittedName>
</protein>
<sequence length="343" mass="38444">MKTCTILLLLILTNIFVLSGCTKSEKIIEEKKETAIEKIDSAEETNTTEIVISLDESHTNFLEMGKILADDIINPNLESVKGSTHSSTSSLTSIYDLVNGHADLALVRNDLAYYASHGLYLFEGDVPITGFHGVATLYSEVIQIIARPESGIQTVEDLSGKRVAVGDKDTIVEVNAKQILNKHGITYEDFEEKYMDRTEIAQKLQSGTIDAAFITAGLGMDEDKLLKELSDDINFISITDEKIQELQAEYPYYVTYTIPKDLYETTSDVTTLAAKALLIVNSSVDDDFVFEMTRALFENHEHFDNDRLKLHVTLDEVLEGMPIDVHPGAERYYIEQQLIKEED</sequence>
<organism evidence="1 2">
    <name type="scientific">Alkalihalobacterium chitinilyticum</name>
    <dbReference type="NCBI Taxonomy" id="2980103"/>
    <lineage>
        <taxon>Bacteria</taxon>
        <taxon>Bacillati</taxon>
        <taxon>Bacillota</taxon>
        <taxon>Bacilli</taxon>
        <taxon>Bacillales</taxon>
        <taxon>Bacillaceae</taxon>
        <taxon>Alkalihalobacterium</taxon>
    </lineage>
</organism>
<dbReference type="PANTHER" id="PTHR42941">
    <property type="entry name" value="SLL1037 PROTEIN"/>
    <property type="match status" value="1"/>
</dbReference>
<dbReference type="RefSeq" id="WP_275117175.1">
    <property type="nucleotide sequence ID" value="NZ_JAOTPO010000002.1"/>
</dbReference>
<dbReference type="PROSITE" id="PS51257">
    <property type="entry name" value="PROKAR_LIPOPROTEIN"/>
    <property type="match status" value="1"/>
</dbReference>
<reference evidence="1" key="1">
    <citation type="submission" date="2024-05" db="EMBL/GenBank/DDBJ databases">
        <title>Alkalihalobacillus sp. strain MEB203 novel alkaliphilic bacterium from Lonar Lake, India.</title>
        <authorList>
            <person name="Joshi A."/>
            <person name="Thite S."/>
            <person name="Mengade P."/>
        </authorList>
    </citation>
    <scope>NUCLEOTIDE SEQUENCE</scope>
    <source>
        <strain evidence="1">MEB 203</strain>
    </source>
</reference>
<dbReference type="PANTHER" id="PTHR42941:SF1">
    <property type="entry name" value="SLL1037 PROTEIN"/>
    <property type="match status" value="1"/>
</dbReference>
<dbReference type="Proteomes" id="UP001148125">
    <property type="component" value="Unassembled WGS sequence"/>
</dbReference>
<gene>
    <name evidence="1" type="ORF">N7Z68_04035</name>
</gene>
<dbReference type="NCBIfam" id="TIGR02122">
    <property type="entry name" value="TRAP_TAXI"/>
    <property type="match status" value="1"/>
</dbReference>
<keyword evidence="2" id="KW-1185">Reference proteome</keyword>
<evidence type="ECO:0000313" key="1">
    <source>
        <dbReference type="EMBL" id="MDE5412543.1"/>
    </source>
</evidence>
<dbReference type="EMBL" id="JAOTPO010000002">
    <property type="protein sequence ID" value="MDE5412543.1"/>
    <property type="molecule type" value="Genomic_DNA"/>
</dbReference>
<accession>A0ABT5VDI0</accession>
<proteinExistence type="predicted"/>
<dbReference type="Pfam" id="PF16868">
    <property type="entry name" value="NMT1_3"/>
    <property type="match status" value="1"/>
</dbReference>
<name>A0ABT5VDI0_9BACI</name>
<evidence type="ECO:0000313" key="2">
    <source>
        <dbReference type="Proteomes" id="UP001148125"/>
    </source>
</evidence>
<comment type="caution">
    <text evidence="1">The sequence shown here is derived from an EMBL/GenBank/DDBJ whole genome shotgun (WGS) entry which is preliminary data.</text>
</comment>
<dbReference type="Gene3D" id="3.40.190.10">
    <property type="entry name" value="Periplasmic binding protein-like II"/>
    <property type="match status" value="2"/>
</dbReference>